<dbReference type="AlphaFoldDB" id="A0A5C6BR51"/>
<keyword evidence="3" id="KW-1185">Reference proteome</keyword>
<evidence type="ECO:0000256" key="1">
    <source>
        <dbReference type="SAM" id="MobiDB-lite"/>
    </source>
</evidence>
<name>A0A5C6BR51_9PLAN</name>
<accession>A0A5C6BR51</accession>
<organism evidence="2 3">
    <name type="scientific">Symmachiella macrocystis</name>
    <dbReference type="NCBI Taxonomy" id="2527985"/>
    <lineage>
        <taxon>Bacteria</taxon>
        <taxon>Pseudomonadati</taxon>
        <taxon>Planctomycetota</taxon>
        <taxon>Planctomycetia</taxon>
        <taxon>Planctomycetales</taxon>
        <taxon>Planctomycetaceae</taxon>
        <taxon>Symmachiella</taxon>
    </lineage>
</organism>
<comment type="caution">
    <text evidence="2">The sequence shown here is derived from an EMBL/GenBank/DDBJ whole genome shotgun (WGS) entry which is preliminary data.</text>
</comment>
<dbReference type="Proteomes" id="UP000320735">
    <property type="component" value="Unassembled WGS sequence"/>
</dbReference>
<dbReference type="EMBL" id="SJPP01000001">
    <property type="protein sequence ID" value="TWU13881.1"/>
    <property type="molecule type" value="Genomic_DNA"/>
</dbReference>
<sequence>MEADELEAAEENANEDRQNGSVKSTQPMASSDFERELQNALEAHGIRMDVAETLSPEQKRNIIMAHWSDTPAKTRDRWQEAKWLPSLGKERNTKVRDKVKTYITRGQKKLKELASQK</sequence>
<protein>
    <submittedName>
        <fullName evidence="2">Uncharacterized protein</fullName>
    </submittedName>
</protein>
<evidence type="ECO:0000313" key="2">
    <source>
        <dbReference type="EMBL" id="TWU13881.1"/>
    </source>
</evidence>
<reference evidence="2 3" key="1">
    <citation type="submission" date="2019-02" db="EMBL/GenBank/DDBJ databases">
        <title>Deep-cultivation of Planctomycetes and their phenomic and genomic characterization uncovers novel biology.</title>
        <authorList>
            <person name="Wiegand S."/>
            <person name="Jogler M."/>
            <person name="Boedeker C."/>
            <person name="Pinto D."/>
            <person name="Vollmers J."/>
            <person name="Rivas-Marin E."/>
            <person name="Kohn T."/>
            <person name="Peeters S.H."/>
            <person name="Heuer A."/>
            <person name="Rast P."/>
            <person name="Oberbeckmann S."/>
            <person name="Bunk B."/>
            <person name="Jeske O."/>
            <person name="Meyerdierks A."/>
            <person name="Storesund J.E."/>
            <person name="Kallscheuer N."/>
            <person name="Luecker S."/>
            <person name="Lage O.M."/>
            <person name="Pohl T."/>
            <person name="Merkel B.J."/>
            <person name="Hornburger P."/>
            <person name="Mueller R.-W."/>
            <person name="Bruemmer F."/>
            <person name="Labrenz M."/>
            <person name="Spormann A.M."/>
            <person name="Op Den Camp H."/>
            <person name="Overmann J."/>
            <person name="Amann R."/>
            <person name="Jetten M.S.M."/>
            <person name="Mascher T."/>
            <person name="Medema M.H."/>
            <person name="Devos D.P."/>
            <person name="Kaster A.-K."/>
            <person name="Ovreas L."/>
            <person name="Rohde M."/>
            <person name="Galperin M.Y."/>
            <person name="Jogler C."/>
        </authorList>
    </citation>
    <scope>NUCLEOTIDE SEQUENCE [LARGE SCALE GENOMIC DNA]</scope>
    <source>
        <strain evidence="2 3">CA54</strain>
    </source>
</reference>
<feature type="compositionally biased region" description="Acidic residues" evidence="1">
    <location>
        <begin position="1"/>
        <end position="13"/>
    </location>
</feature>
<feature type="region of interest" description="Disordered" evidence="1">
    <location>
        <begin position="1"/>
        <end position="33"/>
    </location>
</feature>
<proteinExistence type="predicted"/>
<feature type="compositionally biased region" description="Polar residues" evidence="1">
    <location>
        <begin position="19"/>
        <end position="29"/>
    </location>
</feature>
<evidence type="ECO:0000313" key="3">
    <source>
        <dbReference type="Proteomes" id="UP000320735"/>
    </source>
</evidence>
<gene>
    <name evidence="2" type="ORF">CA54_27220</name>
</gene>